<reference evidence="11 12" key="1">
    <citation type="submission" date="2019-01" db="EMBL/GenBank/DDBJ databases">
        <authorList>
            <person name="Chen W.-M."/>
        </authorList>
    </citation>
    <scope>NUCLEOTIDE SEQUENCE [LARGE SCALE GENOMIC DNA]</scope>
    <source>
        <strain evidence="11 12">TLA-22</strain>
    </source>
</reference>
<sequence length="345" mass="37844">MADRIALSLVIPVLNEQESLSLFLNRARPAVQSALALIGPDARAEYLFVDDGSSDRTRDILAILARMNADVRYVALSRNFGKEAALAAGISRARGDAVIPIDVDLQDPPEVIEAMVRLWLGGAQVVNARRIDRSSDSRFKRWSAHVFYRILNRLADYPIPENVGDFRLLDRQAVDAVKQLSEQARFNKGLFSWVGFRVATVDYEREAREAGQTKWRLRKLWGLALDGVTSSTTMPLRIWSYLGGLIAMLAFGYAVALVVKTLVTGADTPGYASIMVAVLMLGGLNLMSLGIIGEYLGRVAQEVRNRPLYVVAEDVGADESAAVAVPATDTDLPGDDQWIAQPIRA</sequence>
<feature type="transmembrane region" description="Helical" evidence="9">
    <location>
        <begin position="238"/>
        <end position="259"/>
    </location>
</feature>
<dbReference type="PANTHER" id="PTHR48090">
    <property type="entry name" value="UNDECAPRENYL-PHOSPHATE 4-DEOXY-4-FORMAMIDO-L-ARABINOSE TRANSFERASE-RELATED"/>
    <property type="match status" value="1"/>
</dbReference>
<evidence type="ECO:0000256" key="1">
    <source>
        <dbReference type="ARBA" id="ARBA00004651"/>
    </source>
</evidence>
<dbReference type="InterPro" id="IPR001173">
    <property type="entry name" value="Glyco_trans_2-like"/>
</dbReference>
<dbReference type="AlphaFoldDB" id="A0A437JBM0"/>
<dbReference type="OrthoDB" id="9807795at2"/>
<evidence type="ECO:0000256" key="4">
    <source>
        <dbReference type="ARBA" id="ARBA00022679"/>
    </source>
</evidence>
<comment type="similarity">
    <text evidence="8">Belongs to the glycosyltransferase 2 family. GtrB subfamily.</text>
</comment>
<keyword evidence="7 9" id="KW-0472">Membrane</keyword>
<organism evidence="11 12">
    <name type="scientific">Sphingobium algorifonticola</name>
    <dbReference type="NCBI Taxonomy" id="2008318"/>
    <lineage>
        <taxon>Bacteria</taxon>
        <taxon>Pseudomonadati</taxon>
        <taxon>Pseudomonadota</taxon>
        <taxon>Alphaproteobacteria</taxon>
        <taxon>Sphingomonadales</taxon>
        <taxon>Sphingomonadaceae</taxon>
        <taxon>Sphingobium</taxon>
    </lineage>
</organism>
<dbReference type="RefSeq" id="WP_127688800.1">
    <property type="nucleotide sequence ID" value="NZ_RZUL01000001.1"/>
</dbReference>
<evidence type="ECO:0000259" key="10">
    <source>
        <dbReference type="Pfam" id="PF00535"/>
    </source>
</evidence>
<dbReference type="SUPFAM" id="SSF53448">
    <property type="entry name" value="Nucleotide-diphospho-sugar transferases"/>
    <property type="match status" value="1"/>
</dbReference>
<feature type="transmembrane region" description="Helical" evidence="9">
    <location>
        <begin position="271"/>
        <end position="296"/>
    </location>
</feature>
<evidence type="ECO:0000313" key="11">
    <source>
        <dbReference type="EMBL" id="RVT43264.1"/>
    </source>
</evidence>
<keyword evidence="2" id="KW-1003">Cell membrane</keyword>
<dbReference type="InterPro" id="IPR029044">
    <property type="entry name" value="Nucleotide-diphossugar_trans"/>
</dbReference>
<keyword evidence="5 9" id="KW-0812">Transmembrane</keyword>
<dbReference type="GO" id="GO:0005886">
    <property type="term" value="C:plasma membrane"/>
    <property type="evidence" value="ECO:0007669"/>
    <property type="project" value="UniProtKB-SubCell"/>
</dbReference>
<evidence type="ECO:0000256" key="5">
    <source>
        <dbReference type="ARBA" id="ARBA00022692"/>
    </source>
</evidence>
<dbReference type="InterPro" id="IPR050256">
    <property type="entry name" value="Glycosyltransferase_2"/>
</dbReference>
<keyword evidence="3" id="KW-0328">Glycosyltransferase</keyword>
<accession>A0A437JBM0</accession>
<dbReference type="Pfam" id="PF00535">
    <property type="entry name" value="Glycos_transf_2"/>
    <property type="match status" value="1"/>
</dbReference>
<name>A0A437JBM0_9SPHN</name>
<evidence type="ECO:0000256" key="6">
    <source>
        <dbReference type="ARBA" id="ARBA00022989"/>
    </source>
</evidence>
<keyword evidence="4 11" id="KW-0808">Transferase</keyword>
<dbReference type="Proteomes" id="UP000282977">
    <property type="component" value="Unassembled WGS sequence"/>
</dbReference>
<dbReference type="EMBL" id="RZUL01000001">
    <property type="protein sequence ID" value="RVT43264.1"/>
    <property type="molecule type" value="Genomic_DNA"/>
</dbReference>
<dbReference type="GO" id="GO:0016757">
    <property type="term" value="F:glycosyltransferase activity"/>
    <property type="evidence" value="ECO:0007669"/>
    <property type="project" value="UniProtKB-KW"/>
</dbReference>
<comment type="caution">
    <text evidence="11">The sequence shown here is derived from an EMBL/GenBank/DDBJ whole genome shotgun (WGS) entry which is preliminary data.</text>
</comment>
<comment type="subcellular location">
    <subcellularLocation>
        <location evidence="1">Cell membrane</location>
        <topology evidence="1">Multi-pass membrane protein</topology>
    </subcellularLocation>
</comment>
<evidence type="ECO:0000256" key="3">
    <source>
        <dbReference type="ARBA" id="ARBA00022676"/>
    </source>
</evidence>
<keyword evidence="6 9" id="KW-1133">Transmembrane helix</keyword>
<dbReference type="Gene3D" id="3.90.550.10">
    <property type="entry name" value="Spore Coat Polysaccharide Biosynthesis Protein SpsA, Chain A"/>
    <property type="match status" value="1"/>
</dbReference>
<evidence type="ECO:0000256" key="9">
    <source>
        <dbReference type="SAM" id="Phobius"/>
    </source>
</evidence>
<evidence type="ECO:0000256" key="8">
    <source>
        <dbReference type="ARBA" id="ARBA00038152"/>
    </source>
</evidence>
<proteinExistence type="inferred from homology"/>
<evidence type="ECO:0000256" key="7">
    <source>
        <dbReference type="ARBA" id="ARBA00023136"/>
    </source>
</evidence>
<dbReference type="CDD" id="cd04187">
    <property type="entry name" value="DPM1_like_bac"/>
    <property type="match status" value="1"/>
</dbReference>
<keyword evidence="12" id="KW-1185">Reference proteome</keyword>
<protein>
    <submittedName>
        <fullName evidence="11">Glycosyltransferase</fullName>
    </submittedName>
</protein>
<gene>
    <name evidence="11" type="ORF">ENE74_01105</name>
</gene>
<feature type="domain" description="Glycosyltransferase 2-like" evidence="10">
    <location>
        <begin position="8"/>
        <end position="175"/>
    </location>
</feature>
<evidence type="ECO:0000256" key="2">
    <source>
        <dbReference type="ARBA" id="ARBA00022475"/>
    </source>
</evidence>
<dbReference type="PANTHER" id="PTHR48090:SF1">
    <property type="entry name" value="PROPHAGE BACTOPRENOL GLUCOSYL TRANSFERASE HOMOLOG"/>
    <property type="match status" value="1"/>
</dbReference>
<dbReference type="FunFam" id="3.90.550.10:FF:000079">
    <property type="entry name" value="Probable glycosyl transferase"/>
    <property type="match status" value="1"/>
</dbReference>
<evidence type="ECO:0000313" key="12">
    <source>
        <dbReference type="Proteomes" id="UP000282977"/>
    </source>
</evidence>